<feature type="region of interest" description="Disordered" evidence="1">
    <location>
        <begin position="54"/>
        <end position="77"/>
    </location>
</feature>
<dbReference type="AlphaFoldDB" id="A0A2A2M2N7"/>
<protein>
    <submittedName>
        <fullName evidence="2">Uncharacterized protein</fullName>
    </submittedName>
</protein>
<dbReference type="EMBL" id="LIAE01006013">
    <property type="protein sequence ID" value="PAV92781.1"/>
    <property type="molecule type" value="Genomic_DNA"/>
</dbReference>
<evidence type="ECO:0000313" key="2">
    <source>
        <dbReference type="EMBL" id="PAV92781.1"/>
    </source>
</evidence>
<evidence type="ECO:0000313" key="3">
    <source>
        <dbReference type="Proteomes" id="UP000218231"/>
    </source>
</evidence>
<feature type="compositionally biased region" description="Basic residues" evidence="1">
    <location>
        <begin position="54"/>
        <end position="65"/>
    </location>
</feature>
<organism evidence="2 3">
    <name type="scientific">Diploscapter pachys</name>
    <dbReference type="NCBI Taxonomy" id="2018661"/>
    <lineage>
        <taxon>Eukaryota</taxon>
        <taxon>Metazoa</taxon>
        <taxon>Ecdysozoa</taxon>
        <taxon>Nematoda</taxon>
        <taxon>Chromadorea</taxon>
        <taxon>Rhabditida</taxon>
        <taxon>Rhabditina</taxon>
        <taxon>Rhabditomorpha</taxon>
        <taxon>Rhabditoidea</taxon>
        <taxon>Rhabditidae</taxon>
        <taxon>Diploscapter</taxon>
    </lineage>
</organism>
<comment type="caution">
    <text evidence="2">The sequence shown here is derived from an EMBL/GenBank/DDBJ whole genome shotgun (WGS) entry which is preliminary data.</text>
</comment>
<evidence type="ECO:0000256" key="1">
    <source>
        <dbReference type="SAM" id="MobiDB-lite"/>
    </source>
</evidence>
<accession>A0A2A2M2N7</accession>
<dbReference type="Proteomes" id="UP000218231">
    <property type="component" value="Unassembled WGS sequence"/>
</dbReference>
<keyword evidence="3" id="KW-1185">Reference proteome</keyword>
<gene>
    <name evidence="2" type="ORF">WR25_01323</name>
</gene>
<sequence length="77" mass="8269">MFTNDSTIGTADACHVASVAAHFRLSAQQISVKTAIARISHDIGLLLCGLGQMGRRRKPVKRRTSEKKVLPRQGGPG</sequence>
<proteinExistence type="predicted"/>
<reference evidence="2 3" key="1">
    <citation type="journal article" date="2017" name="Curr. Biol.">
        <title>Genome architecture and evolution of a unichromosomal asexual nematode.</title>
        <authorList>
            <person name="Fradin H."/>
            <person name="Zegar C."/>
            <person name="Gutwein M."/>
            <person name="Lucas J."/>
            <person name="Kovtun M."/>
            <person name="Corcoran D."/>
            <person name="Baugh L.R."/>
            <person name="Kiontke K."/>
            <person name="Gunsalus K."/>
            <person name="Fitch D.H."/>
            <person name="Piano F."/>
        </authorList>
    </citation>
    <scope>NUCLEOTIDE SEQUENCE [LARGE SCALE GENOMIC DNA]</scope>
    <source>
        <strain evidence="2">PF1309</strain>
    </source>
</reference>
<name>A0A2A2M2N7_9BILA</name>